<dbReference type="GO" id="GO:0031297">
    <property type="term" value="P:replication fork processing"/>
    <property type="evidence" value="ECO:0007669"/>
    <property type="project" value="TreeGrafter"/>
</dbReference>
<evidence type="ECO:0000256" key="7">
    <source>
        <dbReference type="ARBA" id="ARBA00047303"/>
    </source>
</evidence>
<dbReference type="Proteomes" id="UP000762676">
    <property type="component" value="Unassembled WGS sequence"/>
</dbReference>
<reference evidence="9 10" key="1">
    <citation type="journal article" date="2021" name="Elife">
        <title>Chloroplast acquisition without the gene transfer in kleptoplastic sea slugs, Plakobranchus ocellatus.</title>
        <authorList>
            <person name="Maeda T."/>
            <person name="Takahashi S."/>
            <person name="Yoshida T."/>
            <person name="Shimamura S."/>
            <person name="Takaki Y."/>
            <person name="Nagai Y."/>
            <person name="Toyoda A."/>
            <person name="Suzuki Y."/>
            <person name="Arimoto A."/>
            <person name="Ishii H."/>
            <person name="Satoh N."/>
            <person name="Nishiyama T."/>
            <person name="Hasebe M."/>
            <person name="Maruyama T."/>
            <person name="Minagawa J."/>
            <person name="Obokata J."/>
            <person name="Shigenobu S."/>
        </authorList>
    </citation>
    <scope>NUCLEOTIDE SEQUENCE [LARGE SCALE GENOMIC DNA]</scope>
</reference>
<dbReference type="GO" id="GO:0003887">
    <property type="term" value="F:DNA-directed DNA polymerase activity"/>
    <property type="evidence" value="ECO:0007669"/>
    <property type="project" value="UniProtKB-KW"/>
</dbReference>
<evidence type="ECO:0000256" key="6">
    <source>
        <dbReference type="ARBA" id="ARBA00044768"/>
    </source>
</evidence>
<evidence type="ECO:0000256" key="5">
    <source>
        <dbReference type="ARBA" id="ARBA00044677"/>
    </source>
</evidence>
<protein>
    <recommendedName>
        <fullName evidence="4">DNA-directed primase/polymerase protein</fullName>
        <ecNumber evidence="6">2.7.7.102</ecNumber>
        <ecNumber evidence="2">2.7.7.7</ecNumber>
    </recommendedName>
</protein>
<comment type="similarity">
    <text evidence="1">Belongs to the eukaryotic-type primase small subunit family.</text>
</comment>
<evidence type="ECO:0000313" key="9">
    <source>
        <dbReference type="EMBL" id="GFS24289.1"/>
    </source>
</evidence>
<keyword evidence="3" id="KW-0808">Transferase</keyword>
<evidence type="ECO:0000256" key="4">
    <source>
        <dbReference type="ARBA" id="ARBA00026139"/>
    </source>
</evidence>
<feature type="region of interest" description="Disordered" evidence="8">
    <location>
        <begin position="555"/>
        <end position="575"/>
    </location>
</feature>
<evidence type="ECO:0000256" key="8">
    <source>
        <dbReference type="SAM" id="MobiDB-lite"/>
    </source>
</evidence>
<keyword evidence="3" id="KW-0548">Nucleotidyltransferase</keyword>
<dbReference type="GO" id="GO:0003682">
    <property type="term" value="F:chromatin binding"/>
    <property type="evidence" value="ECO:0007669"/>
    <property type="project" value="TreeGrafter"/>
</dbReference>
<evidence type="ECO:0000256" key="2">
    <source>
        <dbReference type="ARBA" id="ARBA00012417"/>
    </source>
</evidence>
<keyword evidence="10" id="KW-1185">Reference proteome</keyword>
<dbReference type="GO" id="GO:0005759">
    <property type="term" value="C:mitochondrial matrix"/>
    <property type="evidence" value="ECO:0007669"/>
    <property type="project" value="TreeGrafter"/>
</dbReference>
<comment type="catalytic activity">
    <reaction evidence="7">
        <text>DNA(n) + a 2'-deoxyribonucleoside 5'-triphosphate = DNA(n+1) + diphosphate</text>
        <dbReference type="Rhea" id="RHEA:22508"/>
        <dbReference type="Rhea" id="RHEA-COMP:17339"/>
        <dbReference type="Rhea" id="RHEA-COMP:17340"/>
        <dbReference type="ChEBI" id="CHEBI:33019"/>
        <dbReference type="ChEBI" id="CHEBI:61560"/>
        <dbReference type="ChEBI" id="CHEBI:173112"/>
        <dbReference type="EC" id="2.7.7.7"/>
    </reaction>
    <physiologicalReaction direction="left-to-right" evidence="7">
        <dbReference type="Rhea" id="RHEA:22509"/>
    </physiologicalReaction>
</comment>
<comment type="caution">
    <text evidence="9">The sequence shown here is derived from an EMBL/GenBank/DDBJ whole genome shotgun (WGS) entry which is preliminary data.</text>
</comment>
<dbReference type="InterPro" id="IPR044917">
    <property type="entry name" value="PRIMPOL"/>
</dbReference>
<dbReference type="EC" id="2.7.7.7" evidence="2"/>
<organism evidence="9 10">
    <name type="scientific">Elysia marginata</name>
    <dbReference type="NCBI Taxonomy" id="1093978"/>
    <lineage>
        <taxon>Eukaryota</taxon>
        <taxon>Metazoa</taxon>
        <taxon>Spiralia</taxon>
        <taxon>Lophotrochozoa</taxon>
        <taxon>Mollusca</taxon>
        <taxon>Gastropoda</taxon>
        <taxon>Heterobranchia</taxon>
        <taxon>Euthyneura</taxon>
        <taxon>Panpulmonata</taxon>
        <taxon>Sacoglossa</taxon>
        <taxon>Placobranchoidea</taxon>
        <taxon>Plakobranchidae</taxon>
        <taxon>Elysia</taxon>
    </lineage>
</organism>
<dbReference type="GO" id="GO:0005634">
    <property type="term" value="C:nucleus"/>
    <property type="evidence" value="ECO:0007669"/>
    <property type="project" value="TreeGrafter"/>
</dbReference>
<evidence type="ECO:0000256" key="1">
    <source>
        <dbReference type="ARBA" id="ARBA00009762"/>
    </source>
</evidence>
<name>A0AAV4JNL6_9GAST</name>
<gene>
    <name evidence="9" type="ORF">ElyMa_006999500</name>
</gene>
<dbReference type="GO" id="GO:0009411">
    <property type="term" value="P:response to UV"/>
    <property type="evidence" value="ECO:0007669"/>
    <property type="project" value="TreeGrafter"/>
</dbReference>
<evidence type="ECO:0000313" key="10">
    <source>
        <dbReference type="Proteomes" id="UP000762676"/>
    </source>
</evidence>
<proteinExistence type="inferred from homology"/>
<dbReference type="GO" id="GO:0042276">
    <property type="term" value="P:error-prone translesion synthesis"/>
    <property type="evidence" value="ECO:0007669"/>
    <property type="project" value="InterPro"/>
</dbReference>
<sequence length="842" mass="95562">MEFPVAKFYGRTSDAKSRAANGRLKRKNYTEIIQKHQSVPRPFNARILGPFMCWKTFYRQQEAFDFADNTSEDLCVFAFERSSVGDPSSVGGQRRYLVTSLKQFWHHYSDLLPNQRHHYEVIREGRNCKLFFDLEFMTEFNPGRDGNAMVDILIKYVCLWLAEFFGLDISRSDVLDLDASTANKFSRHLVFQTDGAVFQDCVIAGYFVRHIFAVLIQYIRLKSGKVEHMSPPSPSRKWIEEKTLSTSEQSMKTVKEKQEMENDSDCRRSLSSRCVMYPREKASDNVFTGKEKIHDQSADFKVSALNECLDCGRSRKKAKDKSCLHASKTRKRSSSTGKTASCLVGEDGKSLAPLDEIVKSFQESSDEDELSFVLSGNFEEDYRNEPASVQAETETESSKMWHCWDIHSDDTELSNFVEMFERQGMKTSAYDANQEVYSFDDGDDDDDEASDRELAVSMMNWEKNVSMSGRDVNSAAFTEDIWGAQEMDVLSEDAEKDLCPMARDKELLGDGFDDEDCDDRELVLLTEASERKLPSRCDNCTDVDELNISNNCGKGDDEESYDKPISHSKSTSGLIKPSFPEAEANIAATPFSLDIADSLLEDEELGQIAELMELSLDTGQLTYDTGQCSRTSKSSESVDTDNELGFVDSEPNSVKSLERTQEAESLVGDGMERICPQFLLEELKSLVVLDKNQRETLFCDLGVYTKNRNFRLYLSSKLRKDNPLQIALQNQYYPPKSSKPQASYDERLFLASMVSIYNKLRKDNPLKISLQNQYYPPKSSKPQASYDERLFLASMVSIYNTGQQQHREILHFGPTSKQQKCGIDTSTSRNMAVHNNIAGSGK</sequence>
<accession>A0AAV4JNL6</accession>
<keyword evidence="3" id="KW-0239">DNA-directed DNA polymerase</keyword>
<dbReference type="AlphaFoldDB" id="A0AAV4JNL6"/>
<dbReference type="EC" id="2.7.7.102" evidence="6"/>
<dbReference type="EMBL" id="BMAT01013984">
    <property type="protein sequence ID" value="GFS24289.1"/>
    <property type="molecule type" value="Genomic_DNA"/>
</dbReference>
<evidence type="ECO:0000256" key="3">
    <source>
        <dbReference type="ARBA" id="ARBA00022932"/>
    </source>
</evidence>
<dbReference type="PANTHER" id="PTHR31399">
    <property type="entry name" value="DNA-DIRECTED PRIMASE / POLYMERASE PROTEIN"/>
    <property type="match status" value="1"/>
</dbReference>
<dbReference type="PANTHER" id="PTHR31399:SF0">
    <property type="entry name" value="DNA-DIRECTED PRIMASE_POLYMERASE PROTEIN"/>
    <property type="match status" value="1"/>
</dbReference>
<comment type="catalytic activity">
    <reaction evidence="5">
        <text>ssDNA + n NTP = ssDNA/pppN(pN)n-1 hybrid + (n-1) diphosphate.</text>
        <dbReference type="EC" id="2.7.7.102"/>
    </reaction>
</comment>
<dbReference type="GO" id="GO:0006264">
    <property type="term" value="P:mitochondrial DNA replication"/>
    <property type="evidence" value="ECO:0007669"/>
    <property type="project" value="TreeGrafter"/>
</dbReference>